<sequence length="511" mass="58879">MASLPLFSLETWILLITFICLFVAYGSWTHGVHEKMGIPGPKPRMYLGSINRFNKVHDKECAQMYGRVWGTYELRRPMLAVMEPDMLRSILVKECFNYFTNRRDLRLNGDLYDIVSIAEDDQWRRIRNIFTPNFTSGRIKEMFGIMKHHSRKLIDKLRPKVDNNEVVEVKSFFGPYGMDVMASCSMGVDMDSINNPSHPLLAHASNLFNISIPLFLLQGNFTAFPYHLYTHHFMLSYNTTIFTTLLNMRDILTCFQRDILQHLVNSKTVDDSREEKQKEGLNEHEIISQISILLMAGYETTASALMFLAYNMARNPEIMKRLQKEIDSTFPNKGSVQYEALMQMEYLDAVVNESLRLYPPIARIDRVAKETIKIKDITILKDMVVLVPVYALHHDPELWPEPEEFKPERFSKENKQSITPYTYLPFGVGPRNCLGMRFALVILKLGLVEVLQNYSFSICEETEIPLQMSPSGLLGPLRPIKLKLVTRSIASENVDATSMSIMFSFYLTSAL</sequence>
<evidence type="ECO:0000256" key="1">
    <source>
        <dbReference type="ARBA" id="ARBA00004174"/>
    </source>
</evidence>
<dbReference type="PRINTS" id="PR00463">
    <property type="entry name" value="EP450I"/>
</dbReference>
<dbReference type="Proteomes" id="UP000694558">
    <property type="component" value="Chromosome 8"/>
</dbReference>
<reference evidence="13" key="1">
    <citation type="submission" date="2023-05" db="EMBL/GenBank/DDBJ databases">
        <title>High-quality long-read genome of Scophthalmus maximus.</title>
        <authorList>
            <person name="Lien S."/>
            <person name="Martinez P."/>
        </authorList>
    </citation>
    <scope>NUCLEOTIDE SEQUENCE [LARGE SCALE GENOMIC DNA]</scope>
</reference>
<dbReference type="Ensembl" id="ENSSMAT00000035241.2">
    <property type="protein sequence ID" value="ENSSMAP00000034797.2"/>
    <property type="gene ID" value="ENSSMAG00000021272.2"/>
</dbReference>
<feature type="binding site" description="axial binding residue" evidence="10">
    <location>
        <position position="433"/>
    </location>
    <ligand>
        <name>heme</name>
        <dbReference type="ChEBI" id="CHEBI:30413"/>
    </ligand>
    <ligandPart>
        <name>Fe</name>
        <dbReference type="ChEBI" id="CHEBI:18248"/>
    </ligandPart>
</feature>
<evidence type="ECO:0000256" key="9">
    <source>
        <dbReference type="ARBA" id="ARBA00023033"/>
    </source>
</evidence>
<keyword evidence="6" id="KW-0256">Endoplasmic reticulum</keyword>
<dbReference type="FunFam" id="1.10.630.10:FF:000042">
    <property type="entry name" value="Cytochrome P450"/>
    <property type="match status" value="1"/>
</dbReference>
<keyword evidence="4 10" id="KW-0349">Heme</keyword>
<evidence type="ECO:0000256" key="10">
    <source>
        <dbReference type="PIRSR" id="PIRSR602401-1"/>
    </source>
</evidence>
<dbReference type="GeneTree" id="ENSGT00940000170782"/>
<keyword evidence="9 11" id="KW-0503">Monooxygenase</keyword>
<gene>
    <name evidence="13" type="primary">LOC118311907</name>
</gene>
<keyword evidence="8 10" id="KW-0408">Iron</keyword>
<evidence type="ECO:0000256" key="8">
    <source>
        <dbReference type="ARBA" id="ARBA00023004"/>
    </source>
</evidence>
<name>A0A8D3BIJ6_SCOMX</name>
<dbReference type="InterPro" id="IPR036396">
    <property type="entry name" value="Cyt_P450_sf"/>
</dbReference>
<proteinExistence type="inferred from homology"/>
<protein>
    <recommendedName>
        <fullName evidence="15">Cytochrome P450 3A30-like</fullName>
    </recommendedName>
</protein>
<keyword evidence="12" id="KW-1133">Transmembrane helix</keyword>
<keyword evidence="5 10" id="KW-0479">Metal-binding</keyword>
<dbReference type="InterPro" id="IPR001128">
    <property type="entry name" value="Cyt_P450"/>
</dbReference>
<feature type="transmembrane region" description="Helical" evidence="12">
    <location>
        <begin position="12"/>
        <end position="28"/>
    </location>
</feature>
<evidence type="ECO:0000256" key="4">
    <source>
        <dbReference type="ARBA" id="ARBA00022617"/>
    </source>
</evidence>
<evidence type="ECO:0008006" key="15">
    <source>
        <dbReference type="Google" id="ProtNLM"/>
    </source>
</evidence>
<dbReference type="PROSITE" id="PS00086">
    <property type="entry name" value="CYTOCHROME_P450"/>
    <property type="match status" value="1"/>
</dbReference>
<evidence type="ECO:0000256" key="5">
    <source>
        <dbReference type="ARBA" id="ARBA00022723"/>
    </source>
</evidence>
<evidence type="ECO:0000256" key="7">
    <source>
        <dbReference type="ARBA" id="ARBA00023002"/>
    </source>
</evidence>
<dbReference type="GO" id="GO:0016705">
    <property type="term" value="F:oxidoreductase activity, acting on paired donors, with incorporation or reduction of molecular oxygen"/>
    <property type="evidence" value="ECO:0007669"/>
    <property type="project" value="InterPro"/>
</dbReference>
<dbReference type="AlphaFoldDB" id="A0A8D3BIJ6"/>
<organism evidence="13 14">
    <name type="scientific">Scophthalmus maximus</name>
    <name type="common">Turbot</name>
    <name type="synonym">Psetta maxima</name>
    <dbReference type="NCBI Taxonomy" id="52904"/>
    <lineage>
        <taxon>Eukaryota</taxon>
        <taxon>Metazoa</taxon>
        <taxon>Chordata</taxon>
        <taxon>Craniata</taxon>
        <taxon>Vertebrata</taxon>
        <taxon>Euteleostomi</taxon>
        <taxon>Actinopterygii</taxon>
        <taxon>Neopterygii</taxon>
        <taxon>Teleostei</taxon>
        <taxon>Neoteleostei</taxon>
        <taxon>Acanthomorphata</taxon>
        <taxon>Carangaria</taxon>
        <taxon>Pleuronectiformes</taxon>
        <taxon>Pleuronectoidei</taxon>
        <taxon>Scophthalmidae</taxon>
        <taxon>Scophthalmus</taxon>
    </lineage>
</organism>
<dbReference type="Gene3D" id="1.10.630.10">
    <property type="entry name" value="Cytochrome P450"/>
    <property type="match status" value="1"/>
</dbReference>
<comment type="subcellular location">
    <subcellularLocation>
        <location evidence="2">Endoplasmic reticulum membrane</location>
        <topology evidence="2">Peripheral membrane protein</topology>
    </subcellularLocation>
    <subcellularLocation>
        <location evidence="1">Microsome membrane</location>
        <topology evidence="1">Peripheral membrane protein</topology>
    </subcellularLocation>
</comment>
<dbReference type="GO" id="GO:0005506">
    <property type="term" value="F:iron ion binding"/>
    <property type="evidence" value="ECO:0007669"/>
    <property type="project" value="InterPro"/>
</dbReference>
<keyword evidence="6" id="KW-0492">Microsome</keyword>
<accession>A0A8D3BIJ6</accession>
<dbReference type="GO" id="GO:0005789">
    <property type="term" value="C:endoplasmic reticulum membrane"/>
    <property type="evidence" value="ECO:0007669"/>
    <property type="project" value="UniProtKB-SubCell"/>
</dbReference>
<dbReference type="InterPro" id="IPR002401">
    <property type="entry name" value="Cyt_P450_E_grp-I"/>
</dbReference>
<reference evidence="13" key="2">
    <citation type="submission" date="2025-08" db="UniProtKB">
        <authorList>
            <consortium name="Ensembl"/>
        </authorList>
    </citation>
    <scope>IDENTIFICATION</scope>
</reference>
<evidence type="ECO:0000256" key="12">
    <source>
        <dbReference type="SAM" id="Phobius"/>
    </source>
</evidence>
<evidence type="ECO:0000256" key="3">
    <source>
        <dbReference type="ARBA" id="ARBA00010617"/>
    </source>
</evidence>
<keyword evidence="7 11" id="KW-0560">Oxidoreductase</keyword>
<dbReference type="InterPro" id="IPR017972">
    <property type="entry name" value="Cyt_P450_CS"/>
</dbReference>
<evidence type="ECO:0000313" key="14">
    <source>
        <dbReference type="Proteomes" id="UP000694558"/>
    </source>
</evidence>
<evidence type="ECO:0000256" key="2">
    <source>
        <dbReference type="ARBA" id="ARBA00004406"/>
    </source>
</evidence>
<dbReference type="InterPro" id="IPR050705">
    <property type="entry name" value="Cytochrome_P450_3A"/>
</dbReference>
<evidence type="ECO:0000256" key="6">
    <source>
        <dbReference type="ARBA" id="ARBA00022848"/>
    </source>
</evidence>
<dbReference type="Pfam" id="PF00067">
    <property type="entry name" value="p450"/>
    <property type="match status" value="1"/>
</dbReference>
<comment type="similarity">
    <text evidence="3 11">Belongs to the cytochrome P450 family.</text>
</comment>
<dbReference type="GO" id="GO:0008395">
    <property type="term" value="F:steroid hydroxylase activity"/>
    <property type="evidence" value="ECO:0007669"/>
    <property type="project" value="TreeGrafter"/>
</dbReference>
<dbReference type="SUPFAM" id="SSF48264">
    <property type="entry name" value="Cytochrome P450"/>
    <property type="match status" value="1"/>
</dbReference>
<keyword evidence="12" id="KW-0812">Transmembrane</keyword>
<dbReference type="PRINTS" id="PR00385">
    <property type="entry name" value="P450"/>
</dbReference>
<dbReference type="PANTHER" id="PTHR24302:SF32">
    <property type="entry name" value="CYTOCHROME P450, FAMILY 3, SUBFAMILY A, POLYPEPTIDE 65"/>
    <property type="match status" value="1"/>
</dbReference>
<evidence type="ECO:0000313" key="13">
    <source>
        <dbReference type="Ensembl" id="ENSSMAP00000034797.2"/>
    </source>
</evidence>
<evidence type="ECO:0000256" key="11">
    <source>
        <dbReference type="RuleBase" id="RU000461"/>
    </source>
</evidence>
<dbReference type="GO" id="GO:0020037">
    <property type="term" value="F:heme binding"/>
    <property type="evidence" value="ECO:0007669"/>
    <property type="project" value="InterPro"/>
</dbReference>
<dbReference type="PANTHER" id="PTHR24302">
    <property type="entry name" value="CYTOCHROME P450 FAMILY 3"/>
    <property type="match status" value="1"/>
</dbReference>
<comment type="cofactor">
    <cofactor evidence="10">
        <name>heme</name>
        <dbReference type="ChEBI" id="CHEBI:30413"/>
    </cofactor>
</comment>
<keyword evidence="12" id="KW-0472">Membrane</keyword>